<evidence type="ECO:0000256" key="2">
    <source>
        <dbReference type="ARBA" id="ARBA00023015"/>
    </source>
</evidence>
<name>A0A1T4K9V9_VIBCI</name>
<sequence>MNSTHSTPMPCLLDTWHRSESALFRWLLKQCQDHDLAFDLLQETFLRALQQERAFCDITHQRAWLFRVASNLLTDQWRANEKLSFDESWIEKVAEMEDLAPTVDSLAQCLPKALRRLDPVDKMIIEACDLNGMSQHAFAQQHGLSLSATKSRIQRAREKLRQTLKTQCQIRFDDQQRVCCFVPRPD</sequence>
<dbReference type="InterPro" id="IPR036388">
    <property type="entry name" value="WH-like_DNA-bd_sf"/>
</dbReference>
<dbReference type="InterPro" id="IPR007627">
    <property type="entry name" value="RNA_pol_sigma70_r2"/>
</dbReference>
<dbReference type="SUPFAM" id="SSF88946">
    <property type="entry name" value="Sigma2 domain of RNA polymerase sigma factors"/>
    <property type="match status" value="1"/>
</dbReference>
<dbReference type="PANTHER" id="PTHR43133:SF8">
    <property type="entry name" value="RNA POLYMERASE SIGMA FACTOR HI_1459-RELATED"/>
    <property type="match status" value="1"/>
</dbReference>
<feature type="domain" description="RNA polymerase sigma-70 region 2" evidence="6">
    <location>
        <begin position="21"/>
        <end position="81"/>
    </location>
</feature>
<dbReference type="GeneID" id="70583820"/>
<dbReference type="RefSeq" id="WP_078924503.1">
    <property type="nucleotide sequence ID" value="NZ_FUXB01000001.1"/>
</dbReference>
<evidence type="ECO:0000256" key="4">
    <source>
        <dbReference type="ARBA" id="ARBA00023125"/>
    </source>
</evidence>
<dbReference type="Pfam" id="PF04542">
    <property type="entry name" value="Sigma70_r2"/>
    <property type="match status" value="1"/>
</dbReference>
<dbReference type="PANTHER" id="PTHR43133">
    <property type="entry name" value="RNA POLYMERASE ECF-TYPE SIGMA FACTO"/>
    <property type="match status" value="1"/>
</dbReference>
<dbReference type="GO" id="GO:0016987">
    <property type="term" value="F:sigma factor activity"/>
    <property type="evidence" value="ECO:0007669"/>
    <property type="project" value="UniProtKB-KW"/>
</dbReference>
<keyword evidence="4" id="KW-0238">DNA-binding</keyword>
<feature type="domain" description="RNA polymerase sigma factor 70 region 4 type 2" evidence="7">
    <location>
        <begin position="108"/>
        <end position="160"/>
    </location>
</feature>
<reference evidence="9" key="1">
    <citation type="submission" date="2017-02" db="EMBL/GenBank/DDBJ databases">
        <authorList>
            <person name="Varghese N."/>
            <person name="Submissions S."/>
        </authorList>
    </citation>
    <scope>NUCLEOTIDE SEQUENCE [LARGE SCALE GENOMIC DNA]</scope>
    <source>
        <strain evidence="9">DSM 19608</strain>
    </source>
</reference>
<dbReference type="InterPro" id="IPR039425">
    <property type="entry name" value="RNA_pol_sigma-70-like"/>
</dbReference>
<dbReference type="Proteomes" id="UP000190834">
    <property type="component" value="Unassembled WGS sequence"/>
</dbReference>
<dbReference type="Gene3D" id="1.10.1740.10">
    <property type="match status" value="1"/>
</dbReference>
<proteinExistence type="inferred from homology"/>
<keyword evidence="3" id="KW-0731">Sigma factor</keyword>
<comment type="similarity">
    <text evidence="1">Belongs to the sigma-70 factor family. ECF subfamily.</text>
</comment>
<evidence type="ECO:0000259" key="6">
    <source>
        <dbReference type="Pfam" id="PF04542"/>
    </source>
</evidence>
<dbReference type="Gene3D" id="1.10.10.10">
    <property type="entry name" value="Winged helix-like DNA-binding domain superfamily/Winged helix DNA-binding domain"/>
    <property type="match status" value="1"/>
</dbReference>
<dbReference type="InterPro" id="IPR013249">
    <property type="entry name" value="RNA_pol_sigma70_r4_t2"/>
</dbReference>
<protein>
    <submittedName>
        <fullName evidence="8">RNA polymerase sigma-70 factor, ECF subfamily</fullName>
    </submittedName>
</protein>
<keyword evidence="9" id="KW-1185">Reference proteome</keyword>
<dbReference type="InterPro" id="IPR013325">
    <property type="entry name" value="RNA_pol_sigma_r2"/>
</dbReference>
<dbReference type="GO" id="GO:0006352">
    <property type="term" value="P:DNA-templated transcription initiation"/>
    <property type="evidence" value="ECO:0007669"/>
    <property type="project" value="InterPro"/>
</dbReference>
<evidence type="ECO:0000313" key="8">
    <source>
        <dbReference type="EMBL" id="SJZ39222.1"/>
    </source>
</evidence>
<accession>A0A1T4K9V9</accession>
<evidence type="ECO:0000313" key="9">
    <source>
        <dbReference type="Proteomes" id="UP000190834"/>
    </source>
</evidence>
<dbReference type="AlphaFoldDB" id="A0A1T4K9V9"/>
<evidence type="ECO:0000256" key="5">
    <source>
        <dbReference type="ARBA" id="ARBA00023163"/>
    </source>
</evidence>
<dbReference type="STRING" id="1123491.SAMN02745782_00086"/>
<evidence type="ECO:0000256" key="1">
    <source>
        <dbReference type="ARBA" id="ARBA00010641"/>
    </source>
</evidence>
<keyword evidence="5" id="KW-0804">Transcription</keyword>
<evidence type="ECO:0000259" key="7">
    <source>
        <dbReference type="Pfam" id="PF08281"/>
    </source>
</evidence>
<dbReference type="EMBL" id="FUXB01000001">
    <property type="protein sequence ID" value="SJZ39222.1"/>
    <property type="molecule type" value="Genomic_DNA"/>
</dbReference>
<evidence type="ECO:0000256" key="3">
    <source>
        <dbReference type="ARBA" id="ARBA00023082"/>
    </source>
</evidence>
<dbReference type="Pfam" id="PF08281">
    <property type="entry name" value="Sigma70_r4_2"/>
    <property type="match status" value="1"/>
</dbReference>
<dbReference type="SUPFAM" id="SSF88659">
    <property type="entry name" value="Sigma3 and sigma4 domains of RNA polymerase sigma factors"/>
    <property type="match status" value="1"/>
</dbReference>
<dbReference type="GO" id="GO:0003677">
    <property type="term" value="F:DNA binding"/>
    <property type="evidence" value="ECO:0007669"/>
    <property type="project" value="UniProtKB-KW"/>
</dbReference>
<keyword evidence="2" id="KW-0805">Transcription regulation</keyword>
<dbReference type="NCBIfam" id="TIGR02937">
    <property type="entry name" value="sigma70-ECF"/>
    <property type="match status" value="1"/>
</dbReference>
<gene>
    <name evidence="8" type="ORF">SAMN02745782_00086</name>
</gene>
<dbReference type="InterPro" id="IPR014284">
    <property type="entry name" value="RNA_pol_sigma-70_dom"/>
</dbReference>
<dbReference type="InterPro" id="IPR013324">
    <property type="entry name" value="RNA_pol_sigma_r3/r4-like"/>
</dbReference>
<organism evidence="8 9">
    <name type="scientific">Vibrio cincinnatiensis DSM 19608</name>
    <dbReference type="NCBI Taxonomy" id="1123491"/>
    <lineage>
        <taxon>Bacteria</taxon>
        <taxon>Pseudomonadati</taxon>
        <taxon>Pseudomonadota</taxon>
        <taxon>Gammaproteobacteria</taxon>
        <taxon>Vibrionales</taxon>
        <taxon>Vibrionaceae</taxon>
        <taxon>Vibrio</taxon>
    </lineage>
</organism>